<evidence type="ECO:0000259" key="5">
    <source>
        <dbReference type="PROSITE" id="PS50887"/>
    </source>
</evidence>
<feature type="transmembrane region" description="Helical" evidence="3">
    <location>
        <begin position="445"/>
        <end position="465"/>
    </location>
</feature>
<dbReference type="NCBIfam" id="TIGR00254">
    <property type="entry name" value="GGDEF"/>
    <property type="match status" value="1"/>
</dbReference>
<feature type="signal peptide" evidence="4">
    <location>
        <begin position="1"/>
        <end position="27"/>
    </location>
</feature>
<reference evidence="6 7" key="1">
    <citation type="submission" date="2022-03" db="EMBL/GenBank/DDBJ databases">
        <title>Luteimonas soily sp. nov., a novel bacterium isolated from the soil.</title>
        <authorList>
            <person name="Zhang X."/>
        </authorList>
    </citation>
    <scope>NUCLEOTIDE SEQUENCE [LARGE SCALE GENOMIC DNA]</scope>
    <source>
        <strain evidence="6 7">50</strain>
    </source>
</reference>
<gene>
    <name evidence="6" type="ORF">MQC88_09500</name>
</gene>
<dbReference type="SUPFAM" id="SSF55073">
    <property type="entry name" value="Nucleotide cyclase"/>
    <property type="match status" value="1"/>
</dbReference>
<dbReference type="Gene3D" id="3.30.70.270">
    <property type="match status" value="1"/>
</dbReference>
<accession>A0ABT0A5E2</accession>
<dbReference type="InterPro" id="IPR029787">
    <property type="entry name" value="Nucleotide_cyclase"/>
</dbReference>
<dbReference type="InterPro" id="IPR043128">
    <property type="entry name" value="Rev_trsase/Diguanyl_cyclase"/>
</dbReference>
<dbReference type="EC" id="2.7.7.65" evidence="1"/>
<evidence type="ECO:0000256" key="3">
    <source>
        <dbReference type="SAM" id="Phobius"/>
    </source>
</evidence>
<dbReference type="CDD" id="cd01949">
    <property type="entry name" value="GGDEF"/>
    <property type="match status" value="1"/>
</dbReference>
<evidence type="ECO:0000313" key="6">
    <source>
        <dbReference type="EMBL" id="MCJ0826177.1"/>
    </source>
</evidence>
<evidence type="ECO:0000256" key="2">
    <source>
        <dbReference type="ARBA" id="ARBA00034247"/>
    </source>
</evidence>
<dbReference type="Pfam" id="PF00990">
    <property type="entry name" value="GGDEF"/>
    <property type="match status" value="1"/>
</dbReference>
<dbReference type="PANTHER" id="PTHR45138">
    <property type="entry name" value="REGULATORY COMPONENTS OF SENSORY TRANSDUCTION SYSTEM"/>
    <property type="match status" value="1"/>
</dbReference>
<proteinExistence type="predicted"/>
<evidence type="ECO:0000256" key="1">
    <source>
        <dbReference type="ARBA" id="ARBA00012528"/>
    </source>
</evidence>
<protein>
    <recommendedName>
        <fullName evidence="1">diguanylate cyclase</fullName>
        <ecNumber evidence="1">2.7.7.65</ecNumber>
    </recommendedName>
</protein>
<sequence length="641" mass="70593">MHPSRARLPWLLAVLPCLQLGFACAFAAIPAQAPAAASSPGAAFDAKYMELRGTGLSTQPSPAQVMARLDELARLRPAGDSVRDLRYRAIYCDWAFDENPGAQLAWADDGLARSRAAHDGEGEANFHYCRAAALETTGAQDQILPEYEAGIAAARRIGDDRLLADGLSLRGGLHSLLGDQARAIPDLVAAQHLYRRGGFKADAEALLLDIAISYRRMGDNAKARDYLQQNEIYASALGDYDQLVANLLQQGYLAEDEDRIDDALALYRRTMVLARERGNDYDIASVQLAMAWPWILRKDYARALALVDAARAGFDALGDRTNDDMLALRRGQAHAGLGRHVLSLSEYALAATALERSDNRRYLALLHRARARSEQALGRDAQAFADLERYIDIRESITSAERSQQAQMLRYQFDNDRELLENERVAREQGLRDRQLQALLQARRWQWTAIALACVLLLLLGALVVRQLVRMRRLHEIATTDPLTGVANRRSIEHLGAKAIAGARAAGQPLCALILDLDHFKSVNDTHGHPCGDKVLARMAHACRDALRHFDLLGRTGGEEFLVLLPDTRMDQAWPIARRLCATVAAIDFDDLAHGLRITVSIGMAELRSADASLHDLVARADAALYQAKGNGRNRIEVGDA</sequence>
<dbReference type="SUPFAM" id="SSF48452">
    <property type="entry name" value="TPR-like"/>
    <property type="match status" value="2"/>
</dbReference>
<keyword evidence="3" id="KW-0472">Membrane</keyword>
<dbReference type="InterPro" id="IPR050469">
    <property type="entry name" value="Diguanylate_Cyclase"/>
</dbReference>
<dbReference type="PROSITE" id="PS50887">
    <property type="entry name" value="GGDEF"/>
    <property type="match status" value="1"/>
</dbReference>
<dbReference type="InterPro" id="IPR011990">
    <property type="entry name" value="TPR-like_helical_dom_sf"/>
</dbReference>
<dbReference type="Proteomes" id="UP001165423">
    <property type="component" value="Unassembled WGS sequence"/>
</dbReference>
<dbReference type="PANTHER" id="PTHR45138:SF9">
    <property type="entry name" value="DIGUANYLATE CYCLASE DGCM-RELATED"/>
    <property type="match status" value="1"/>
</dbReference>
<comment type="catalytic activity">
    <reaction evidence="2">
        <text>2 GTP = 3',3'-c-di-GMP + 2 diphosphate</text>
        <dbReference type="Rhea" id="RHEA:24898"/>
        <dbReference type="ChEBI" id="CHEBI:33019"/>
        <dbReference type="ChEBI" id="CHEBI:37565"/>
        <dbReference type="ChEBI" id="CHEBI:58805"/>
        <dbReference type="EC" id="2.7.7.65"/>
    </reaction>
</comment>
<feature type="chain" id="PRO_5045682309" description="diguanylate cyclase" evidence="4">
    <location>
        <begin position="28"/>
        <end position="641"/>
    </location>
</feature>
<name>A0ABT0A5E2_9GAMM</name>
<keyword evidence="3" id="KW-0812">Transmembrane</keyword>
<dbReference type="Gene3D" id="1.25.40.10">
    <property type="entry name" value="Tetratricopeptide repeat domain"/>
    <property type="match status" value="2"/>
</dbReference>
<keyword evidence="3" id="KW-1133">Transmembrane helix</keyword>
<dbReference type="PROSITE" id="PS51257">
    <property type="entry name" value="PROKAR_LIPOPROTEIN"/>
    <property type="match status" value="1"/>
</dbReference>
<evidence type="ECO:0000256" key="4">
    <source>
        <dbReference type="SAM" id="SignalP"/>
    </source>
</evidence>
<comment type="caution">
    <text evidence="6">The sequence shown here is derived from an EMBL/GenBank/DDBJ whole genome shotgun (WGS) entry which is preliminary data.</text>
</comment>
<keyword evidence="7" id="KW-1185">Reference proteome</keyword>
<dbReference type="RefSeq" id="WP_243321420.1">
    <property type="nucleotide sequence ID" value="NZ_JALGCL010000003.1"/>
</dbReference>
<evidence type="ECO:0000313" key="7">
    <source>
        <dbReference type="Proteomes" id="UP001165423"/>
    </source>
</evidence>
<organism evidence="6 7">
    <name type="scientific">Cognatiluteimonas sedimenti</name>
    <dbReference type="NCBI Taxonomy" id="2927791"/>
    <lineage>
        <taxon>Bacteria</taxon>
        <taxon>Pseudomonadati</taxon>
        <taxon>Pseudomonadota</taxon>
        <taxon>Gammaproteobacteria</taxon>
        <taxon>Lysobacterales</taxon>
        <taxon>Lysobacteraceae</taxon>
        <taxon>Cognatiluteimonas</taxon>
    </lineage>
</organism>
<keyword evidence="4" id="KW-0732">Signal</keyword>
<dbReference type="InterPro" id="IPR000160">
    <property type="entry name" value="GGDEF_dom"/>
</dbReference>
<dbReference type="EMBL" id="JALGCL010000003">
    <property type="protein sequence ID" value="MCJ0826177.1"/>
    <property type="molecule type" value="Genomic_DNA"/>
</dbReference>
<feature type="domain" description="GGDEF" evidence="5">
    <location>
        <begin position="508"/>
        <end position="641"/>
    </location>
</feature>
<dbReference type="SMART" id="SM00267">
    <property type="entry name" value="GGDEF"/>
    <property type="match status" value="1"/>
</dbReference>